<dbReference type="KEGG" id="pgin:FRZ67_00395"/>
<feature type="domain" description="Thiol:disulfide interchange protein DsbD N-terminal" evidence="2">
    <location>
        <begin position="40"/>
        <end position="147"/>
    </location>
</feature>
<sequence length="150" mass="17028">MKKLLLFITLFSIAGAAFAQFKDPVKWTYTATKKSDKVYEITYTAVIEKPWHIYSQTTPKGGPVPTKFVYKTNPLITVTGIPKENGTLQSKHEEVFDVDVKYFDNKVTFTHTVNLKSAVKTNLTGNIEYMVCNDKECLPPKKVAFDLQLQ</sequence>
<dbReference type="RefSeq" id="WP_147187634.1">
    <property type="nucleotide sequence ID" value="NZ_CP042435.1"/>
</dbReference>
<evidence type="ECO:0000313" key="3">
    <source>
        <dbReference type="EMBL" id="QEC65834.1"/>
    </source>
</evidence>
<keyword evidence="1" id="KW-0732">Signal</keyword>
<dbReference type="EMBL" id="CP042435">
    <property type="protein sequence ID" value="QEC65834.1"/>
    <property type="molecule type" value="Genomic_DNA"/>
</dbReference>
<dbReference type="Gene3D" id="2.60.40.1250">
    <property type="entry name" value="Thiol:disulfide interchange protein DsbD, N-terminal domain"/>
    <property type="match status" value="1"/>
</dbReference>
<dbReference type="AlphaFoldDB" id="A0A5B8V396"/>
<reference evidence="3 4" key="1">
    <citation type="journal article" date="2016" name="Int. J. Syst. Evol. Microbiol.">
        <title>Panacibacter ginsenosidivorans gen. nov., sp. nov., with ginsenoside converting activity isolated from soil of a ginseng field.</title>
        <authorList>
            <person name="Siddiqi M.Z."/>
            <person name="Muhammad Shafi S."/>
            <person name="Choi K.D."/>
            <person name="Im W.T."/>
        </authorList>
    </citation>
    <scope>NUCLEOTIDE SEQUENCE [LARGE SCALE GENOMIC DNA]</scope>
    <source>
        <strain evidence="3 4">Gsoil1550</strain>
    </source>
</reference>
<organism evidence="3 4">
    <name type="scientific">Panacibacter ginsenosidivorans</name>
    <dbReference type="NCBI Taxonomy" id="1813871"/>
    <lineage>
        <taxon>Bacteria</taxon>
        <taxon>Pseudomonadati</taxon>
        <taxon>Bacteroidota</taxon>
        <taxon>Chitinophagia</taxon>
        <taxon>Chitinophagales</taxon>
        <taxon>Chitinophagaceae</taxon>
        <taxon>Panacibacter</taxon>
    </lineage>
</organism>
<protein>
    <recommendedName>
        <fullName evidence="2">Thiol:disulfide interchange protein DsbD N-terminal domain-containing protein</fullName>
    </recommendedName>
</protein>
<name>A0A5B8V396_9BACT</name>
<proteinExistence type="predicted"/>
<dbReference type="InterPro" id="IPR028250">
    <property type="entry name" value="DsbDN"/>
</dbReference>
<keyword evidence="4" id="KW-1185">Reference proteome</keyword>
<feature type="chain" id="PRO_5023136990" description="Thiol:disulfide interchange protein DsbD N-terminal domain-containing protein" evidence="1">
    <location>
        <begin position="20"/>
        <end position="150"/>
    </location>
</feature>
<evidence type="ECO:0000259" key="2">
    <source>
        <dbReference type="Pfam" id="PF11412"/>
    </source>
</evidence>
<feature type="signal peptide" evidence="1">
    <location>
        <begin position="1"/>
        <end position="19"/>
    </location>
</feature>
<accession>A0A5B8V396</accession>
<evidence type="ECO:0000256" key="1">
    <source>
        <dbReference type="SAM" id="SignalP"/>
    </source>
</evidence>
<dbReference type="Proteomes" id="UP000321533">
    <property type="component" value="Chromosome"/>
</dbReference>
<evidence type="ECO:0000313" key="4">
    <source>
        <dbReference type="Proteomes" id="UP000321533"/>
    </source>
</evidence>
<gene>
    <name evidence="3" type="ORF">FRZ67_00395</name>
</gene>
<dbReference type="OrthoDB" id="767251at2"/>
<dbReference type="Pfam" id="PF11412">
    <property type="entry name" value="DsbD_N"/>
    <property type="match status" value="1"/>
</dbReference>
<dbReference type="InterPro" id="IPR036929">
    <property type="entry name" value="DsbDN_sf"/>
</dbReference>